<dbReference type="AlphaFoldDB" id="A0A8R1EWW7"/>
<reference evidence="2" key="1">
    <citation type="submission" date="2010-08" db="EMBL/GenBank/DDBJ databases">
        <authorList>
            <consortium name="Caenorhabditis japonica Sequencing Consortium"/>
            <person name="Wilson R.K."/>
        </authorList>
    </citation>
    <scope>NUCLEOTIDE SEQUENCE [LARGE SCALE GENOMIC DNA]</scope>
    <source>
        <strain evidence="2">DF5081</strain>
    </source>
</reference>
<protein>
    <submittedName>
        <fullName evidence="1">Uncharacterized protein</fullName>
    </submittedName>
</protein>
<proteinExistence type="predicted"/>
<dbReference type="Proteomes" id="UP000005237">
    <property type="component" value="Unassembled WGS sequence"/>
</dbReference>
<organism evidence="1 2">
    <name type="scientific">Caenorhabditis japonica</name>
    <dbReference type="NCBI Taxonomy" id="281687"/>
    <lineage>
        <taxon>Eukaryota</taxon>
        <taxon>Metazoa</taxon>
        <taxon>Ecdysozoa</taxon>
        <taxon>Nematoda</taxon>
        <taxon>Chromadorea</taxon>
        <taxon>Rhabditida</taxon>
        <taxon>Rhabditina</taxon>
        <taxon>Rhabditomorpha</taxon>
        <taxon>Rhabditoidea</taxon>
        <taxon>Rhabditidae</taxon>
        <taxon>Peloderinae</taxon>
        <taxon>Caenorhabditis</taxon>
    </lineage>
</organism>
<name>A0A8R1EWW7_CAEJA</name>
<evidence type="ECO:0000313" key="2">
    <source>
        <dbReference type="Proteomes" id="UP000005237"/>
    </source>
</evidence>
<keyword evidence="2" id="KW-1185">Reference proteome</keyword>
<reference evidence="1" key="2">
    <citation type="submission" date="2022-06" db="UniProtKB">
        <authorList>
            <consortium name="EnsemblMetazoa"/>
        </authorList>
    </citation>
    <scope>IDENTIFICATION</scope>
    <source>
        <strain evidence="1">DF5081</strain>
    </source>
</reference>
<sequence length="100" mass="10164">MRRPSARRVGDSHDNLSIVDQIKRRLGLLAPAGQSIGATAPTSAPSPPCSSSATSSIYSSALLSPAATSTSGCFSTTDGIGNVRACCKSEAPPTYSSFSD</sequence>
<evidence type="ECO:0000313" key="1">
    <source>
        <dbReference type="EnsemblMetazoa" id="CJA42341.1"/>
    </source>
</evidence>
<dbReference type="EnsemblMetazoa" id="CJA42341.1">
    <property type="protein sequence ID" value="CJA42341.1"/>
    <property type="gene ID" value="WBGene00218189"/>
</dbReference>
<accession>A0A8R1EWW7</accession>